<dbReference type="AlphaFoldDB" id="A0A1C2GF96"/>
<dbReference type="InterPro" id="IPR009681">
    <property type="entry name" value="Phage_TAC_Siphoviridae"/>
</dbReference>
<organism evidence="2 3">
    <name type="scientific">Limosilactobacillus reuteri</name>
    <name type="common">Lactobacillus reuteri</name>
    <dbReference type="NCBI Taxonomy" id="1598"/>
    <lineage>
        <taxon>Bacteria</taxon>
        <taxon>Bacillati</taxon>
        <taxon>Bacillota</taxon>
        <taxon>Bacilli</taxon>
        <taxon>Lactobacillales</taxon>
        <taxon>Lactobacillaceae</taxon>
        <taxon>Limosilactobacillus</taxon>
    </lineage>
</organism>
<evidence type="ECO:0000256" key="1">
    <source>
        <dbReference type="SAM" id="MobiDB-lite"/>
    </source>
</evidence>
<dbReference type="EMBL" id="MCNS01000001">
    <property type="protein sequence ID" value="OCX50143.1"/>
    <property type="molecule type" value="Genomic_DNA"/>
</dbReference>
<proteinExistence type="predicted"/>
<name>A0A1C2GF96_LIMRT</name>
<reference evidence="2 3" key="1">
    <citation type="submission" date="2016-08" db="EMBL/GenBank/DDBJ databases">
        <title>Probiotic bacterium isolated from chicken gut.</title>
        <authorList>
            <person name="Levy J.L."/>
            <person name="Hassan H.M."/>
            <person name="Mendoza M.A."/>
        </authorList>
    </citation>
    <scope>NUCLEOTIDE SEQUENCE [LARGE SCALE GENOMIC DNA]</scope>
    <source>
        <strain evidence="2 3">P43</strain>
    </source>
</reference>
<evidence type="ECO:0000313" key="3">
    <source>
        <dbReference type="Proteomes" id="UP000095141"/>
    </source>
</evidence>
<sequence length="140" mass="15651">MEVNMTVKINTKQIGLGKSINIHATVGAVDKADEMMITLLSLDAEPSKSDKNLDSSEAMIAILKKEREVNKKIFVFLQDVLKLSDKQVDMIKERVDYQQLGSYVSYVCNRIKGVPEDTYQKAVNNKKKGPKGQGEKSSDQ</sequence>
<dbReference type="Proteomes" id="UP000095141">
    <property type="component" value="Unassembled WGS sequence"/>
</dbReference>
<gene>
    <name evidence="2" type="ORF">BFD03_01025</name>
</gene>
<dbReference type="Pfam" id="PF06896">
    <property type="entry name" value="Phage_TAC_3"/>
    <property type="match status" value="1"/>
</dbReference>
<comment type="caution">
    <text evidence="2">The sequence shown here is derived from an EMBL/GenBank/DDBJ whole genome shotgun (WGS) entry which is preliminary data.</text>
</comment>
<accession>A0A1C2GF96</accession>
<evidence type="ECO:0000313" key="2">
    <source>
        <dbReference type="EMBL" id="OCX50143.1"/>
    </source>
</evidence>
<protein>
    <submittedName>
        <fullName evidence="2">Uncharacterized protein</fullName>
    </submittedName>
</protein>
<feature type="region of interest" description="Disordered" evidence="1">
    <location>
        <begin position="119"/>
        <end position="140"/>
    </location>
</feature>